<dbReference type="CDD" id="cd14948">
    <property type="entry name" value="BACON"/>
    <property type="match status" value="1"/>
</dbReference>
<feature type="chain" id="PRO_5042709038" evidence="8">
    <location>
        <begin position="19"/>
        <end position="490"/>
    </location>
</feature>
<dbReference type="Proteomes" id="UP000260795">
    <property type="component" value="Unassembled WGS sequence"/>
</dbReference>
<evidence type="ECO:0000256" key="6">
    <source>
        <dbReference type="ARBA" id="ARBA00023326"/>
    </source>
</evidence>
<keyword evidence="2 7" id="KW-0378">Hydrolase</keyword>
<dbReference type="AlphaFoldDB" id="A0A3E4R3Z6"/>
<reference evidence="12 13" key="1">
    <citation type="submission" date="2018-08" db="EMBL/GenBank/DDBJ databases">
        <title>A genome reference for cultivated species of the human gut microbiota.</title>
        <authorList>
            <person name="Zou Y."/>
            <person name="Xue W."/>
            <person name="Luo G."/>
        </authorList>
    </citation>
    <scope>NUCLEOTIDE SEQUENCE [LARGE SCALE GENOMIC DNA]</scope>
    <source>
        <strain evidence="12 13">TF08-13</strain>
    </source>
</reference>
<evidence type="ECO:0000259" key="10">
    <source>
        <dbReference type="Pfam" id="PF13004"/>
    </source>
</evidence>
<protein>
    <submittedName>
        <fullName evidence="11">Cellulase family glycosylhydrolase</fullName>
    </submittedName>
    <submittedName>
        <fullName evidence="12">Endoglucanase</fullName>
    </submittedName>
</protein>
<dbReference type="InterPro" id="IPR050386">
    <property type="entry name" value="Glycosyl_hydrolase_5"/>
</dbReference>
<dbReference type="GO" id="GO:0008422">
    <property type="term" value="F:beta-glucosidase activity"/>
    <property type="evidence" value="ECO:0007669"/>
    <property type="project" value="TreeGrafter"/>
</dbReference>
<evidence type="ECO:0000256" key="8">
    <source>
        <dbReference type="SAM" id="SignalP"/>
    </source>
</evidence>
<dbReference type="InterPro" id="IPR017853">
    <property type="entry name" value="GH"/>
</dbReference>
<keyword evidence="4" id="KW-0119">Carbohydrate metabolism</keyword>
<dbReference type="Pfam" id="PF00150">
    <property type="entry name" value="Cellulase"/>
    <property type="match status" value="2"/>
</dbReference>
<comment type="similarity">
    <text evidence="1 7">Belongs to the glycosyl hydrolase 5 (cellulase A) family.</text>
</comment>
<keyword evidence="5 7" id="KW-0326">Glycosidase</keyword>
<keyword evidence="8" id="KW-0732">Signal</keyword>
<feature type="domain" description="BACON" evidence="10">
    <location>
        <begin position="59"/>
        <end position="116"/>
    </location>
</feature>
<evidence type="ECO:0000313" key="11">
    <source>
        <dbReference type="EMBL" id="MDC1854019.1"/>
    </source>
</evidence>
<dbReference type="GO" id="GO:0009986">
    <property type="term" value="C:cell surface"/>
    <property type="evidence" value="ECO:0007669"/>
    <property type="project" value="TreeGrafter"/>
</dbReference>
<dbReference type="EMBL" id="QSRK01000011">
    <property type="protein sequence ID" value="RGL14160.1"/>
    <property type="molecule type" value="Genomic_DNA"/>
</dbReference>
<name>A0A3E4R3Z6_BACUN</name>
<evidence type="ECO:0000259" key="9">
    <source>
        <dbReference type="Pfam" id="PF00150"/>
    </source>
</evidence>
<feature type="domain" description="Glycoside hydrolase family 5" evidence="9">
    <location>
        <begin position="370"/>
        <end position="453"/>
    </location>
</feature>
<evidence type="ECO:0000256" key="5">
    <source>
        <dbReference type="ARBA" id="ARBA00023295"/>
    </source>
</evidence>
<evidence type="ECO:0000256" key="1">
    <source>
        <dbReference type="ARBA" id="ARBA00005641"/>
    </source>
</evidence>
<dbReference type="InterPro" id="IPR024361">
    <property type="entry name" value="BACON"/>
</dbReference>
<feature type="signal peptide" evidence="8">
    <location>
        <begin position="1"/>
        <end position="18"/>
    </location>
</feature>
<accession>A0A3E4R3Z6</accession>
<keyword evidence="3" id="KW-0136">Cellulose degradation</keyword>
<dbReference type="Pfam" id="PF13004">
    <property type="entry name" value="BACON"/>
    <property type="match status" value="1"/>
</dbReference>
<organism evidence="12 13">
    <name type="scientific">Bacteroides uniformis</name>
    <dbReference type="NCBI Taxonomy" id="820"/>
    <lineage>
        <taxon>Bacteria</taxon>
        <taxon>Pseudomonadati</taxon>
        <taxon>Bacteroidota</taxon>
        <taxon>Bacteroidia</taxon>
        <taxon>Bacteroidales</taxon>
        <taxon>Bacteroidaceae</taxon>
        <taxon>Bacteroides</taxon>
    </lineage>
</organism>
<evidence type="ECO:0000313" key="12">
    <source>
        <dbReference type="EMBL" id="RGL14160.1"/>
    </source>
</evidence>
<proteinExistence type="inferred from homology"/>
<sequence length="490" mass="55286">MKQFLYSLFLLFAVLSMACSDNNDKKANNRPLSVSKQSLTFSAVGGEQTFYVQCGRDYEVTSAHPEWCVVEADGEHFTGLDQYLVSLAFNPSTAVRTSSITITDGLDTYQVTVTQEGGNFPDPDPTGMSHTAMELLHSIRKGWNLYNTLEASGGETAWGQPLTTQAVINHAKAHGFNGIRIPCAWNQYVTDGTTSDIKPEWMARVKEVVDYCMNAGVYAILNIHWDGGWLENDIPNGYNEAIEEKQRSFWKQIATTFRDYDEHLIFASANEPNADTPEQWETLRKYHQACIDAVRTTGGRNLYRTIIIQAPRTDIDLAVKLVDRLPNDPTPDRLGIEVHYYTPAPFCLLDEDGAWGGVMCQWFWGEEQDKYATSDFSGRWQKENNEPYVREQFRKMYDTFVSKGYPVLMGEYGMIRRTLTDSSAQEGHDNSCRAFVRTVTSEAKAHGCTPCYWGGTFNRLSGEITDTPVGEGLEEGAQTEYLSFKNNMNR</sequence>
<dbReference type="PROSITE" id="PS51257">
    <property type="entry name" value="PROKAR_LIPOPROTEIN"/>
    <property type="match status" value="1"/>
</dbReference>
<dbReference type="Gene3D" id="2.60.40.10">
    <property type="entry name" value="Immunoglobulins"/>
    <property type="match status" value="1"/>
</dbReference>
<dbReference type="Proteomes" id="UP001214113">
    <property type="component" value="Unassembled WGS sequence"/>
</dbReference>
<evidence type="ECO:0000313" key="13">
    <source>
        <dbReference type="Proteomes" id="UP000260795"/>
    </source>
</evidence>
<keyword evidence="6" id="KW-0624">Polysaccharide degradation</keyword>
<dbReference type="InterPro" id="IPR001547">
    <property type="entry name" value="Glyco_hydro_5"/>
</dbReference>
<reference evidence="11" key="2">
    <citation type="submission" date="2022-10" db="EMBL/GenBank/DDBJ databases">
        <title>Human gut microbiome strain richness.</title>
        <authorList>
            <person name="Chen-Liaw A."/>
        </authorList>
    </citation>
    <scope>NUCLEOTIDE SEQUENCE</scope>
    <source>
        <strain evidence="11">BSD2780061687st1_G10_BSD2780061687b_171204</strain>
    </source>
</reference>
<dbReference type="SUPFAM" id="SSF51445">
    <property type="entry name" value="(Trans)glycosidases"/>
    <property type="match status" value="1"/>
</dbReference>
<dbReference type="InterPro" id="IPR013783">
    <property type="entry name" value="Ig-like_fold"/>
</dbReference>
<dbReference type="GO" id="GO:0005576">
    <property type="term" value="C:extracellular region"/>
    <property type="evidence" value="ECO:0007669"/>
    <property type="project" value="TreeGrafter"/>
</dbReference>
<evidence type="ECO:0000256" key="7">
    <source>
        <dbReference type="RuleBase" id="RU361153"/>
    </source>
</evidence>
<gene>
    <name evidence="12" type="ORF">DXC80_08965</name>
    <name evidence="11" type="ORF">POZ22_04330</name>
</gene>
<dbReference type="Gene3D" id="3.20.20.80">
    <property type="entry name" value="Glycosidases"/>
    <property type="match status" value="1"/>
</dbReference>
<comment type="caution">
    <text evidence="12">The sequence shown here is derived from an EMBL/GenBank/DDBJ whole genome shotgun (WGS) entry which is preliminary data.</text>
</comment>
<dbReference type="GO" id="GO:0030245">
    <property type="term" value="P:cellulose catabolic process"/>
    <property type="evidence" value="ECO:0007669"/>
    <property type="project" value="UniProtKB-KW"/>
</dbReference>
<dbReference type="EMBL" id="JAQNSB010000004">
    <property type="protein sequence ID" value="MDC1854019.1"/>
    <property type="molecule type" value="Genomic_DNA"/>
</dbReference>
<feature type="domain" description="Glycoside hydrolase family 5" evidence="9">
    <location>
        <begin position="151"/>
        <end position="346"/>
    </location>
</feature>
<dbReference type="PANTHER" id="PTHR31297">
    <property type="entry name" value="GLUCAN ENDO-1,6-BETA-GLUCOSIDASE B"/>
    <property type="match status" value="1"/>
</dbReference>
<evidence type="ECO:0000256" key="3">
    <source>
        <dbReference type="ARBA" id="ARBA00023001"/>
    </source>
</evidence>
<evidence type="ECO:0000256" key="4">
    <source>
        <dbReference type="ARBA" id="ARBA00023277"/>
    </source>
</evidence>
<evidence type="ECO:0000256" key="2">
    <source>
        <dbReference type="ARBA" id="ARBA00022801"/>
    </source>
</evidence>
<dbReference type="RefSeq" id="WP_117681091.1">
    <property type="nucleotide sequence ID" value="NZ_CP176641.1"/>
</dbReference>
<dbReference type="PANTHER" id="PTHR31297:SF41">
    <property type="entry name" value="ENDOGLUCANASE, PUTATIVE (AFU_ORTHOLOGUE AFUA_5G01830)-RELATED"/>
    <property type="match status" value="1"/>
</dbReference>